<dbReference type="Proteomes" id="UP001295684">
    <property type="component" value="Unassembled WGS sequence"/>
</dbReference>
<accession>A0AAD1XRW2</accession>
<dbReference type="PROSITE" id="PS50005">
    <property type="entry name" value="TPR"/>
    <property type="match status" value="2"/>
</dbReference>
<proteinExistence type="inferred from homology"/>
<comment type="similarity">
    <text evidence="4">Belongs to the EMC2 family.</text>
</comment>
<dbReference type="Pfam" id="PF22890">
    <property type="entry name" value="TPR_EMC2"/>
    <property type="match status" value="1"/>
</dbReference>
<dbReference type="AlphaFoldDB" id="A0AAD1XRW2"/>
<dbReference type="InterPro" id="IPR019734">
    <property type="entry name" value="TPR_rpt"/>
</dbReference>
<dbReference type="EMBL" id="CAMPGE010019232">
    <property type="protein sequence ID" value="CAI2377581.1"/>
    <property type="molecule type" value="Genomic_DNA"/>
</dbReference>
<organism evidence="6 7">
    <name type="scientific">Euplotes crassus</name>
    <dbReference type="NCBI Taxonomy" id="5936"/>
    <lineage>
        <taxon>Eukaryota</taxon>
        <taxon>Sar</taxon>
        <taxon>Alveolata</taxon>
        <taxon>Ciliophora</taxon>
        <taxon>Intramacronucleata</taxon>
        <taxon>Spirotrichea</taxon>
        <taxon>Hypotrichia</taxon>
        <taxon>Euplotida</taxon>
        <taxon>Euplotidae</taxon>
        <taxon>Moneuplotes</taxon>
    </lineage>
</organism>
<reference evidence="6" key="1">
    <citation type="submission" date="2023-07" db="EMBL/GenBank/DDBJ databases">
        <authorList>
            <consortium name="AG Swart"/>
            <person name="Singh M."/>
            <person name="Singh A."/>
            <person name="Seah K."/>
            <person name="Emmerich C."/>
        </authorList>
    </citation>
    <scope>NUCLEOTIDE SEQUENCE</scope>
    <source>
        <strain evidence="6">DP1</strain>
    </source>
</reference>
<keyword evidence="2 3" id="KW-0802">TPR repeat</keyword>
<protein>
    <recommendedName>
        <fullName evidence="4">ER membrane protein complex subunit 2</fullName>
    </recommendedName>
</protein>
<keyword evidence="4" id="KW-0472">Membrane</keyword>
<gene>
    <name evidence="6" type="ORF">ECRASSUSDP1_LOCUS18969</name>
</gene>
<feature type="domain" description="EMC2 TPR-like" evidence="5">
    <location>
        <begin position="102"/>
        <end position="210"/>
    </location>
</feature>
<name>A0AAD1XRW2_EUPCR</name>
<keyword evidence="7" id="KW-1185">Reference proteome</keyword>
<dbReference type="InterPro" id="IPR055217">
    <property type="entry name" value="TPR_EMC2"/>
</dbReference>
<keyword evidence="1" id="KW-0677">Repeat</keyword>
<evidence type="ECO:0000313" key="6">
    <source>
        <dbReference type="EMBL" id="CAI2377581.1"/>
    </source>
</evidence>
<dbReference type="SUPFAM" id="SSF48452">
    <property type="entry name" value="TPR-like"/>
    <property type="match status" value="1"/>
</dbReference>
<evidence type="ECO:0000259" key="5">
    <source>
        <dbReference type="Pfam" id="PF22890"/>
    </source>
</evidence>
<evidence type="ECO:0000256" key="4">
    <source>
        <dbReference type="RuleBase" id="RU367091"/>
    </source>
</evidence>
<feature type="repeat" description="TPR" evidence="3">
    <location>
        <begin position="133"/>
        <end position="166"/>
    </location>
</feature>
<dbReference type="InterPro" id="IPR039856">
    <property type="entry name" value="EMC2-like"/>
</dbReference>
<comment type="function">
    <text evidence="4">Part of the endoplasmic reticulum membrane protein complex (EMC) that enables the energy-independent insertion into endoplasmic reticulum membranes of newly synthesized membrane proteins.</text>
</comment>
<dbReference type="PANTHER" id="PTHR12760">
    <property type="entry name" value="TETRATRICOPEPTIDE REPEAT PROTEIN"/>
    <property type="match status" value="1"/>
</dbReference>
<evidence type="ECO:0000256" key="1">
    <source>
        <dbReference type="ARBA" id="ARBA00022737"/>
    </source>
</evidence>
<dbReference type="Gene3D" id="1.25.40.10">
    <property type="entry name" value="Tetratricopeptide repeat domain"/>
    <property type="match status" value="1"/>
</dbReference>
<feature type="repeat" description="TPR" evidence="3">
    <location>
        <begin position="167"/>
        <end position="200"/>
    </location>
</feature>
<dbReference type="InterPro" id="IPR011990">
    <property type="entry name" value="TPR-like_helical_dom_sf"/>
</dbReference>
<dbReference type="SMART" id="SM00028">
    <property type="entry name" value="TPR"/>
    <property type="match status" value="3"/>
</dbReference>
<evidence type="ECO:0000313" key="7">
    <source>
        <dbReference type="Proteomes" id="UP001295684"/>
    </source>
</evidence>
<comment type="caution">
    <text evidence="6">The sequence shown here is derived from an EMBL/GenBank/DDBJ whole genome shotgun (WGS) entry which is preliminary data.</text>
</comment>
<evidence type="ECO:0000256" key="3">
    <source>
        <dbReference type="PROSITE-ProRule" id="PRU00339"/>
    </source>
</evidence>
<dbReference type="GO" id="GO:0072546">
    <property type="term" value="C:EMC complex"/>
    <property type="evidence" value="ECO:0007669"/>
    <property type="project" value="UniProtKB-UniRule"/>
</dbReference>
<evidence type="ECO:0000256" key="2">
    <source>
        <dbReference type="ARBA" id="ARBA00022803"/>
    </source>
</evidence>
<keyword evidence="4" id="KW-0256">Endoplasmic reticulum</keyword>
<comment type="subunit">
    <text evidence="4">Component of the ER membrane protein complex (EMC).</text>
</comment>
<comment type="subcellular location">
    <subcellularLocation>
        <location evidence="4">Endoplasmic reticulum membrane</location>
        <topology evidence="4">Peripheral membrane protein</topology>
        <orientation evidence="4">Cytoplasmic side</orientation>
    </subcellularLocation>
</comment>
<sequence length="297" mass="33932">MADLAIHPDVAEALSIAQKNESSENLIKFIQKVSEKKERSCSEFVLDFAVKLISEGSDILKLENFKVLEEAFLAAIECKALDWANAFLIKINDHIPKSPKSIRYLAMFQEASGNPEEAKNLYRECIKADPEDTAAYRRLAAYLRDSDLVDEAIQTLNKALEMDMSDTQIWFELSDIYLAHMNYKQAAYCFEEILVQKPTNYLYNLKYGEILYSIGGGENLILARKYFSKAIALNDKSTGSTNNSVKAIWSLLETCKKLESMGRKYKDEVNEELIEMCKEKLTKAYSKESKFDIEELK</sequence>